<keyword evidence="8" id="KW-1185">Reference proteome</keyword>
<dbReference type="GO" id="GO:0006338">
    <property type="term" value="P:chromatin remodeling"/>
    <property type="evidence" value="ECO:0007669"/>
    <property type="project" value="UniProtKB-ARBA"/>
</dbReference>
<dbReference type="Proteomes" id="UP000245464">
    <property type="component" value="Chromosome 4"/>
</dbReference>
<keyword evidence="2" id="KW-0863">Zinc-finger</keyword>
<feature type="compositionally biased region" description="Basic residues" evidence="3">
    <location>
        <begin position="124"/>
        <end position="135"/>
    </location>
</feature>
<gene>
    <name evidence="7" type="ORF">Ptr86124_003727</name>
    <name evidence="6" type="ORF">PtrM4_098400</name>
</gene>
<dbReference type="Gene3D" id="2.40.50.40">
    <property type="match status" value="1"/>
</dbReference>
<comment type="caution">
    <text evidence="7">The sequence shown here is derived from an EMBL/GenBank/DDBJ whole genome shotgun (WGS) entry which is preliminary data.</text>
</comment>
<dbReference type="AlphaFoldDB" id="A0A2W1H7C1"/>
<protein>
    <submittedName>
        <fullName evidence="6">Metaviral-G multi-domain protein</fullName>
    </submittedName>
</protein>
<feature type="domain" description="C3H1-type" evidence="5">
    <location>
        <begin position="584"/>
        <end position="612"/>
    </location>
</feature>
<dbReference type="InterPro" id="IPR000953">
    <property type="entry name" value="Chromo/chromo_shadow_dom"/>
</dbReference>
<evidence type="ECO:0000313" key="6">
    <source>
        <dbReference type="EMBL" id="KAF7572340.1"/>
    </source>
</evidence>
<evidence type="ECO:0000256" key="1">
    <source>
        <dbReference type="ARBA" id="ARBA00011353"/>
    </source>
</evidence>
<dbReference type="GO" id="GO:0008270">
    <property type="term" value="F:zinc ion binding"/>
    <property type="evidence" value="ECO:0007669"/>
    <property type="project" value="UniProtKB-KW"/>
</dbReference>
<proteinExistence type="predicted"/>
<reference evidence="6" key="1">
    <citation type="journal article" date="2018" name="BMC Genomics">
        <title>Comparative genomics of the wheat fungal pathogen Pyrenophora tritici-repentis reveals chromosomal variations and genome plasticity.</title>
        <authorList>
            <person name="Moolhuijzen P."/>
            <person name="See P.T."/>
            <person name="Hane J.K."/>
            <person name="Shi G."/>
            <person name="Liu Z."/>
            <person name="Oliver R.P."/>
            <person name="Moffat C.S."/>
        </authorList>
    </citation>
    <scope>NUCLEOTIDE SEQUENCE [LARGE SCALE GENOMIC DNA]</scope>
    <source>
        <strain evidence="6">M4</strain>
    </source>
</reference>
<feature type="zinc finger region" description="C3H1-type" evidence="2">
    <location>
        <begin position="584"/>
        <end position="612"/>
    </location>
</feature>
<dbReference type="InterPro" id="IPR000571">
    <property type="entry name" value="Znf_CCCH"/>
</dbReference>
<accession>A0A2W1H7C1</accession>
<sequence length="1071" mass="121170">MSLDVDNDWDTDEISVTSTVIPDSSDDEEYAIDEIISERDAADWEDKYGPGKRWLVKWEGYGMHDCCWEPLCHFAGGHSHSALALWNKRKESMSREALRKLMERNEREYQEAAYEAYQARMKKQEKRAKKRKKLAAQRAARTRPIVIADSEDEEAMSSRRMTRSGQQRKTQAQVSHQDREAIDSSQLNSLFNDSPDCEAPIRQPPKTRRPPIEQSESSPSEDELTNDSMMDEIGQKSNKSKKKTTRETASTSDRRLTRRAAQASQTPSKAAADSNRKSTSKKKLTRAVSFKEPEKPSPKGSKQSAKIQAAQPSSAAKRRGSNTGEHLAATADETTQPTTSSGTRSGDATQSTTSTTQSTPNTTSGTAAITGLKFVNQPKARSEWKKGDKPFQTLHYRRVADKRSRAEGTPDINALEFVNAPSATAKTKPRVSDNDVYGRREIVHRPEAPESDHDDAPTEQTFAQNEPLAPWEHDKIQMVCNSWRLSMNCPKSAKDCLFLHRHHGPDGRDLPVHDGGEVPAKYRRQPLTCLHWLRGPQGCRKPAEVCEYAHKNTGYARNPKFPSNPPVAIPKDALPAPRINRVLPPGTLTCYYWKNAQCRKSAQDCAYQHYDTGMVAAPPHVQIPKDIGFGNNMNLLYNLFETHHEGPLGSAAMDTDSKSEYSDRILVNTPDVPVDVLRTTETSRHLTDEQESQLSFPLPPPPPPPFEAPPPKLACASFEARIGSALKLNFKDMFARSDGANPFVDRRAFLFYHPEQHAEELALITRWLMMYHVQIGSATHEGAWEHFRQQIEQGGSGIIIAHPDFDFYTALPGFGAVLRKEVRLWSIGVQEGYECDSARSDRPAVTRHDCIEVFPVGGFIYITEEVFEKKPQLALKIIQLFCAKVTRLRNQKSITDEADDSDLLWRLCVRPELMEYLLKHCEDHEKELEAGDDALQSRAKLYTLLAETEYIDQDDPTTPLSLIPDNFPILSERRDIADTQPVDYFGALARSPQAANLNMIRYYAGLQIDLRRDFRHFFVVHTEPSAPYVHRWIEEIQTIAAVITPEQCVQEFEKDERDSMFDFCERFLREV</sequence>
<feature type="region of interest" description="Disordered" evidence="3">
    <location>
        <begin position="444"/>
        <end position="468"/>
    </location>
</feature>
<reference evidence="7" key="2">
    <citation type="submission" date="2021-05" db="EMBL/GenBank/DDBJ databases">
        <authorList>
            <person name="Moolhuijzen P.M."/>
            <person name="Moffat C.S."/>
        </authorList>
    </citation>
    <scope>NUCLEOTIDE SEQUENCE</scope>
    <source>
        <strain evidence="7">86-124</strain>
    </source>
</reference>
<feature type="compositionally biased region" description="Polar residues" evidence="3">
    <location>
        <begin position="183"/>
        <end position="192"/>
    </location>
</feature>
<dbReference type="OrthoDB" id="1918685at2759"/>
<feature type="region of interest" description="Disordered" evidence="3">
    <location>
        <begin position="684"/>
        <end position="703"/>
    </location>
</feature>
<dbReference type="PROSITE" id="PS50013">
    <property type="entry name" value="CHROMO_2"/>
    <property type="match status" value="1"/>
</dbReference>
<feature type="compositionally biased region" description="Polar residues" evidence="3">
    <location>
        <begin position="332"/>
        <end position="348"/>
    </location>
</feature>
<evidence type="ECO:0000256" key="2">
    <source>
        <dbReference type="PROSITE-ProRule" id="PRU00723"/>
    </source>
</evidence>
<feature type="compositionally biased region" description="Basic and acidic residues" evidence="3">
    <location>
        <begin position="444"/>
        <end position="456"/>
    </location>
</feature>
<evidence type="ECO:0000313" key="8">
    <source>
        <dbReference type="Proteomes" id="UP000249757"/>
    </source>
</evidence>
<reference evidence="8" key="4">
    <citation type="journal article" date="2022" name="Microb. Genom.">
        <title>A global pangenome for the wheat fungal pathogen Pyrenophora tritici-repentis and prediction of effector protein structural homology.</title>
        <authorList>
            <person name="Moolhuijzen P.M."/>
            <person name="See P.T."/>
            <person name="Shi G."/>
            <person name="Powell H.R."/>
            <person name="Cockram J."/>
            <person name="Jorgensen L.N."/>
            <person name="Benslimane H."/>
            <person name="Strelkov S.E."/>
            <person name="Turner J."/>
            <person name="Liu Z."/>
            <person name="Moffat C.S."/>
        </authorList>
    </citation>
    <scope>NUCLEOTIDE SEQUENCE [LARGE SCALE GENOMIC DNA]</scope>
</reference>
<evidence type="ECO:0000259" key="4">
    <source>
        <dbReference type="PROSITE" id="PS50013"/>
    </source>
</evidence>
<feature type="compositionally biased region" description="Polar residues" evidence="3">
    <location>
        <begin position="163"/>
        <end position="175"/>
    </location>
</feature>
<comment type="subunit">
    <text evidence="1">Component of the NuA4 histone acetyltransferase complex.</text>
</comment>
<dbReference type="InterPro" id="IPR016197">
    <property type="entry name" value="Chromo-like_dom_sf"/>
</dbReference>
<dbReference type="Proteomes" id="UP000249757">
    <property type="component" value="Unassembled WGS sequence"/>
</dbReference>
<keyword evidence="2" id="KW-0862">Zinc</keyword>
<evidence type="ECO:0000313" key="7">
    <source>
        <dbReference type="EMBL" id="KAI1516790.1"/>
    </source>
</evidence>
<organism evidence="7 8">
    <name type="scientific">Pyrenophora tritici-repentis</name>
    <dbReference type="NCBI Taxonomy" id="45151"/>
    <lineage>
        <taxon>Eukaryota</taxon>
        <taxon>Fungi</taxon>
        <taxon>Dikarya</taxon>
        <taxon>Ascomycota</taxon>
        <taxon>Pezizomycotina</taxon>
        <taxon>Dothideomycetes</taxon>
        <taxon>Pleosporomycetidae</taxon>
        <taxon>Pleosporales</taxon>
        <taxon>Pleosporineae</taxon>
        <taxon>Pleosporaceae</taxon>
        <taxon>Pyrenophora</taxon>
    </lineage>
</organism>
<dbReference type="EMBL" id="NQIK02000004">
    <property type="protein sequence ID" value="KAF7572340.1"/>
    <property type="molecule type" value="Genomic_DNA"/>
</dbReference>
<reference evidence="7" key="3">
    <citation type="journal article" date="2022" name="bioRxiv">
        <title>A global pangenome for the wheat fungal pathogen Pyrenophora tritici-repentis and prediction of effector protein structural homology.</title>
        <authorList>
            <person name="Moolhuijzen P."/>
            <person name="See P.T."/>
            <person name="Shi G."/>
            <person name="Powell H.R."/>
            <person name="Cockram J."/>
            <person name="Jorgensen L.N."/>
            <person name="Benslimane H."/>
            <person name="Strelkov S.E."/>
            <person name="Turner J."/>
            <person name="Liu Z."/>
            <person name="Moffat C.S."/>
        </authorList>
    </citation>
    <scope>NUCLEOTIDE SEQUENCE</scope>
    <source>
        <strain evidence="7">86-124</strain>
    </source>
</reference>
<feature type="domain" description="Chromo" evidence="4">
    <location>
        <begin position="30"/>
        <end position="98"/>
    </location>
</feature>
<dbReference type="PROSITE" id="PS50103">
    <property type="entry name" value="ZF_C3H1"/>
    <property type="match status" value="1"/>
</dbReference>
<dbReference type="EMBL" id="NRDI02000004">
    <property type="protein sequence ID" value="KAI1516790.1"/>
    <property type="molecule type" value="Genomic_DNA"/>
</dbReference>
<dbReference type="SUPFAM" id="SSF54160">
    <property type="entry name" value="Chromo domain-like"/>
    <property type="match status" value="1"/>
</dbReference>
<evidence type="ECO:0000256" key="3">
    <source>
        <dbReference type="SAM" id="MobiDB-lite"/>
    </source>
</evidence>
<name>A0A2W1H7C1_9PLEO</name>
<evidence type="ECO:0000259" key="5">
    <source>
        <dbReference type="PROSITE" id="PS50103"/>
    </source>
</evidence>
<feature type="region of interest" description="Disordered" evidence="3">
    <location>
        <begin position="124"/>
        <end position="386"/>
    </location>
</feature>
<feature type="compositionally biased region" description="Low complexity" evidence="3">
    <location>
        <begin position="349"/>
        <end position="366"/>
    </location>
</feature>
<keyword evidence="2" id="KW-0479">Metal-binding</keyword>